<dbReference type="Gene3D" id="3.30.1330.70">
    <property type="entry name" value="Holliday junction resolvase RusA"/>
    <property type="match status" value="1"/>
</dbReference>
<dbReference type="GO" id="GO:0000287">
    <property type="term" value="F:magnesium ion binding"/>
    <property type="evidence" value="ECO:0007669"/>
    <property type="project" value="InterPro"/>
</dbReference>
<feature type="region of interest" description="Disordered" evidence="1">
    <location>
        <begin position="226"/>
        <end position="247"/>
    </location>
</feature>
<name>A0A2I9D3J5_9DEIO</name>
<keyword evidence="3" id="KW-1185">Reference proteome</keyword>
<accession>A0A2I9D3J5</accession>
<sequence>MPASSTPEPTTFVIPALPTWRRSGGRADPSASRLHKLVGYYTQGARPNHTRMREYHTWKDHVRAHAPPGLLGVRPTDERSRVRLDVVCFFANKTHADPENVRKGVVDALFPQGDKWVYGSHDHPRYDPARPRVEVTVTLFQTVLPGGSGQRPRTAKAGKTAEPRAMETGPQAQRPVRTSSTGKEPGQRTRKAQGDEPSRKTAGRKAAPAPIGLGWWEGLSAWVAGWGVKMGTRARRPSRRPSRRRSR</sequence>
<dbReference type="OrthoDB" id="71405at2"/>
<evidence type="ECO:0000313" key="2">
    <source>
        <dbReference type="EMBL" id="GBF04790.1"/>
    </source>
</evidence>
<dbReference type="RefSeq" id="WP_103128252.1">
    <property type="nucleotide sequence ID" value="NZ_BFAG01000002.1"/>
</dbReference>
<dbReference type="AlphaFoldDB" id="A0A2I9D3J5"/>
<dbReference type="GO" id="GO:0006310">
    <property type="term" value="P:DNA recombination"/>
    <property type="evidence" value="ECO:0007669"/>
    <property type="project" value="InterPro"/>
</dbReference>
<feature type="compositionally biased region" description="Basic residues" evidence="1">
    <location>
        <begin position="232"/>
        <end position="247"/>
    </location>
</feature>
<evidence type="ECO:0000256" key="1">
    <source>
        <dbReference type="SAM" id="MobiDB-lite"/>
    </source>
</evidence>
<proteinExistence type="predicted"/>
<dbReference type="EMBL" id="BFAG01000002">
    <property type="protein sequence ID" value="GBF04790.1"/>
    <property type="molecule type" value="Genomic_DNA"/>
</dbReference>
<protein>
    <submittedName>
        <fullName evidence="2">Uncharacterized protein</fullName>
    </submittedName>
</protein>
<evidence type="ECO:0000313" key="3">
    <source>
        <dbReference type="Proteomes" id="UP000236569"/>
    </source>
</evidence>
<reference evidence="3" key="1">
    <citation type="submission" date="2018-01" db="EMBL/GenBank/DDBJ databases">
        <title>Draft Genome Sequence of the Radioresistant Bacterium Deinococcus aerius TR0125, Isolated from the Higher Atmosphere above Japan.</title>
        <authorList>
            <person name="Satoh K."/>
            <person name="Arai H."/>
            <person name="Sanzen T."/>
            <person name="Kawaguchi Y."/>
            <person name="Hayashi H."/>
            <person name="Yokobori S."/>
            <person name="Yamagishi A."/>
            <person name="Oono Y."/>
            <person name="Narumi I."/>
        </authorList>
    </citation>
    <scope>NUCLEOTIDE SEQUENCE [LARGE SCALE GENOMIC DNA]</scope>
    <source>
        <strain evidence="3">TR0125</strain>
    </source>
</reference>
<organism evidence="2 3">
    <name type="scientific">Deinococcus aerius</name>
    <dbReference type="NCBI Taxonomy" id="200253"/>
    <lineage>
        <taxon>Bacteria</taxon>
        <taxon>Thermotogati</taxon>
        <taxon>Deinococcota</taxon>
        <taxon>Deinococci</taxon>
        <taxon>Deinococcales</taxon>
        <taxon>Deinococcaceae</taxon>
        <taxon>Deinococcus</taxon>
    </lineage>
</organism>
<comment type="caution">
    <text evidence="2">The sequence shown here is derived from an EMBL/GenBank/DDBJ whole genome shotgun (WGS) entry which is preliminary data.</text>
</comment>
<gene>
    <name evidence="2" type="ORF">DAERI_020387</name>
</gene>
<feature type="region of interest" description="Disordered" evidence="1">
    <location>
        <begin position="141"/>
        <end position="210"/>
    </location>
</feature>
<dbReference type="Proteomes" id="UP000236569">
    <property type="component" value="Unassembled WGS sequence"/>
</dbReference>
<dbReference type="SUPFAM" id="SSF103084">
    <property type="entry name" value="Holliday junction resolvase RusA"/>
    <property type="match status" value="1"/>
</dbReference>
<dbReference type="InterPro" id="IPR036614">
    <property type="entry name" value="RusA-like_sf"/>
</dbReference>
<dbReference type="GO" id="GO:0006281">
    <property type="term" value="P:DNA repair"/>
    <property type="evidence" value="ECO:0007669"/>
    <property type="project" value="InterPro"/>
</dbReference>